<evidence type="ECO:0000256" key="2">
    <source>
        <dbReference type="ARBA" id="ARBA00005940"/>
    </source>
</evidence>
<dbReference type="Proteomes" id="UP000198949">
    <property type="component" value="Unassembled WGS sequence"/>
</dbReference>
<reference evidence="14" key="1">
    <citation type="submission" date="2016-10" db="EMBL/GenBank/DDBJ databases">
        <authorList>
            <person name="Varghese N."/>
            <person name="Submissions S."/>
        </authorList>
    </citation>
    <scope>NUCLEOTIDE SEQUENCE [LARGE SCALE GENOMIC DNA]</scope>
    <source>
        <strain evidence="14">CGMCC 4.3516</strain>
    </source>
</reference>
<protein>
    <recommendedName>
        <fullName evidence="3 6">Beta-galactosidase</fullName>
        <shortName evidence="6">Beta-gal</shortName>
        <ecNumber evidence="3 6">3.2.1.23</ecNumber>
    </recommendedName>
</protein>
<dbReference type="PANTHER" id="PTHR36447">
    <property type="entry name" value="BETA-GALACTOSIDASE GANA"/>
    <property type="match status" value="1"/>
</dbReference>
<name>A0A1G6QRL0_9ACTN</name>
<feature type="active site" description="Nucleophile" evidence="7">
    <location>
        <position position="320"/>
    </location>
</feature>
<dbReference type="InterPro" id="IPR013529">
    <property type="entry name" value="Glyco_hydro_42_N"/>
</dbReference>
<comment type="catalytic activity">
    <reaction evidence="1 6">
        <text>Hydrolysis of terminal non-reducing beta-D-galactose residues in beta-D-galactosides.</text>
        <dbReference type="EC" id="3.2.1.23"/>
    </reaction>
</comment>
<feature type="domain" description="Beta-galactosidase trimerisation" evidence="11">
    <location>
        <begin position="409"/>
        <end position="619"/>
    </location>
</feature>
<dbReference type="Pfam" id="PF02449">
    <property type="entry name" value="Glyco_hydro_42"/>
    <property type="match status" value="1"/>
</dbReference>
<comment type="similarity">
    <text evidence="2 6">Belongs to the glycosyl hydrolase 42 family.</text>
</comment>
<evidence type="ECO:0000256" key="6">
    <source>
        <dbReference type="PIRNR" id="PIRNR001084"/>
    </source>
</evidence>
<feature type="binding site" evidence="8">
    <location>
        <position position="123"/>
    </location>
    <ligand>
        <name>substrate</name>
    </ligand>
</feature>
<dbReference type="SUPFAM" id="SSF52317">
    <property type="entry name" value="Class I glutamine amidotransferase-like"/>
    <property type="match status" value="1"/>
</dbReference>
<evidence type="ECO:0000256" key="4">
    <source>
        <dbReference type="ARBA" id="ARBA00022801"/>
    </source>
</evidence>
<dbReference type="STRING" id="58114.SAMN05216270_10164"/>
<feature type="binding site" evidence="8">
    <location>
        <position position="161"/>
    </location>
    <ligand>
        <name>substrate</name>
    </ligand>
</feature>
<dbReference type="EMBL" id="FNAD01000001">
    <property type="protein sequence ID" value="SDC94911.1"/>
    <property type="molecule type" value="Genomic_DNA"/>
</dbReference>
<dbReference type="CDD" id="cd03143">
    <property type="entry name" value="A4_beta-galactosidase_middle_domain"/>
    <property type="match status" value="1"/>
</dbReference>
<accession>A0A1G6QRL0</accession>
<feature type="binding site" evidence="9">
    <location>
        <position position="172"/>
    </location>
    <ligand>
        <name>Zn(2+)</name>
        <dbReference type="ChEBI" id="CHEBI:29105"/>
    </ligand>
</feature>
<dbReference type="PANTHER" id="PTHR36447:SF1">
    <property type="entry name" value="BETA-GALACTOSIDASE GANA"/>
    <property type="match status" value="1"/>
</dbReference>
<dbReference type="GO" id="GO:0046872">
    <property type="term" value="F:metal ion binding"/>
    <property type="evidence" value="ECO:0007669"/>
    <property type="project" value="UniProtKB-KW"/>
</dbReference>
<evidence type="ECO:0000256" key="3">
    <source>
        <dbReference type="ARBA" id="ARBA00012756"/>
    </source>
</evidence>
<dbReference type="SUPFAM" id="SSF51445">
    <property type="entry name" value="(Trans)glycosidases"/>
    <property type="match status" value="1"/>
</dbReference>
<dbReference type="InterPro" id="IPR003476">
    <property type="entry name" value="Glyco_hydro_42"/>
</dbReference>
<dbReference type="GO" id="GO:0006012">
    <property type="term" value="P:galactose metabolic process"/>
    <property type="evidence" value="ECO:0007669"/>
    <property type="project" value="InterPro"/>
</dbReference>
<evidence type="ECO:0000256" key="5">
    <source>
        <dbReference type="ARBA" id="ARBA00023295"/>
    </source>
</evidence>
<dbReference type="AlphaFoldDB" id="A0A1G6QRL0"/>
<feature type="binding site" evidence="9">
    <location>
        <position position="169"/>
    </location>
    <ligand>
        <name>Zn(2+)</name>
        <dbReference type="ChEBI" id="CHEBI:29105"/>
    </ligand>
</feature>
<dbReference type="PIRSF" id="PIRSF001084">
    <property type="entry name" value="B-galactosidase"/>
    <property type="match status" value="1"/>
</dbReference>
<dbReference type="Pfam" id="PF08533">
    <property type="entry name" value="Glyco_hydro_42C"/>
    <property type="match status" value="1"/>
</dbReference>
<evidence type="ECO:0000259" key="11">
    <source>
        <dbReference type="Pfam" id="PF08532"/>
    </source>
</evidence>
<dbReference type="InterPro" id="IPR013738">
    <property type="entry name" value="Beta_galactosidase_Trimer"/>
</dbReference>
<dbReference type="InterPro" id="IPR029062">
    <property type="entry name" value="Class_I_gatase-like"/>
</dbReference>
<evidence type="ECO:0000256" key="1">
    <source>
        <dbReference type="ARBA" id="ARBA00001412"/>
    </source>
</evidence>
<dbReference type="Pfam" id="PF08532">
    <property type="entry name" value="Glyco_hydro_42M"/>
    <property type="match status" value="1"/>
</dbReference>
<feature type="active site" description="Proton donor" evidence="7">
    <location>
        <position position="162"/>
    </location>
</feature>
<evidence type="ECO:0000256" key="9">
    <source>
        <dbReference type="PIRSR" id="PIRSR001084-3"/>
    </source>
</evidence>
<dbReference type="Gene3D" id="3.20.20.80">
    <property type="entry name" value="Glycosidases"/>
    <property type="match status" value="1"/>
</dbReference>
<dbReference type="RefSeq" id="WP_218124954.1">
    <property type="nucleotide sequence ID" value="NZ_FNAD01000001.1"/>
</dbReference>
<feature type="domain" description="Glycoside hydrolase family 42 N-terminal" evidence="10">
    <location>
        <begin position="23"/>
        <end position="397"/>
    </location>
</feature>
<dbReference type="Gene3D" id="2.60.40.1180">
    <property type="entry name" value="Golgi alpha-mannosidase II"/>
    <property type="match status" value="1"/>
</dbReference>
<dbReference type="GO" id="GO:0004565">
    <property type="term" value="F:beta-galactosidase activity"/>
    <property type="evidence" value="ECO:0007669"/>
    <property type="project" value="UniProtKB-EC"/>
</dbReference>
<dbReference type="Gene3D" id="3.40.50.880">
    <property type="match status" value="1"/>
</dbReference>
<evidence type="ECO:0000256" key="7">
    <source>
        <dbReference type="PIRSR" id="PIRSR001084-1"/>
    </source>
</evidence>
<feature type="domain" description="Beta-galactosidase C-terminal" evidence="12">
    <location>
        <begin position="630"/>
        <end position="674"/>
    </location>
</feature>
<sequence>MSRKTWRHAPIVKGVPHLLHGGDYNPDQWIPWKDAVWKEDMRLARLAGVNTLSVGIFAWAALEPEEGRYEFGWLDEVMDLMAENDITAVLATPTGARPGWMSHRYPEVLRVNGDRTRNRHGGRHNHCLTSPVYREKTTAINTALAERYRTHPALGVWHLSNEYGGECHCDLCQERFRAFLQDKYGSLDALNQAWWSAFWAKTYSDWSHIESPSPNGRGEQDIHGLHLDWMRFTTEQFVDFYRHEAAPLEAITPEVPRTTNLMGTYPGIDYYRLAQVLDVVSWDSYPQWSGTGSDVRTGAEASFHHDLTRSLKGKPFMLMESSPSATNWRPVAKLHRPGVHMLQSTQAVAHGADTVQYFQFRKGRGGSEKFHGAIVDHEGSENTRVFRDVAAVGERLAGLDAVVGTATPADVALVYDWHTRWALDDMKGLLQGQTAYARTVIDHYQAFWEQGVPVDVLDGSLIAEPGGLDEYKVLVAPMAYMLRPGVAEAVNAFVERGGTFVATYASGYVDENDRTFLGGFPGPLRATLGVWAEEIDALYPDDRNAISWDGREYEAFELCELIHAEGAEVLGTYGEDFYAGRPAVTVNRRGDGKAYFIAARTGADFLDDFYRKVVAETGVERALDADLPAGVTAQVRSDGVRDHVFVLNFNPTAAAVDLDGEALELGPHGTAILERPRKGGNES</sequence>
<dbReference type="InterPro" id="IPR013739">
    <property type="entry name" value="Beta_galactosidase_C"/>
</dbReference>
<dbReference type="EC" id="3.2.1.23" evidence="3 6"/>
<keyword evidence="4 6" id="KW-0378">Hydrolase</keyword>
<dbReference type="InterPro" id="IPR013780">
    <property type="entry name" value="Glyco_hydro_b"/>
</dbReference>
<dbReference type="InterPro" id="IPR017853">
    <property type="entry name" value="GH"/>
</dbReference>
<feature type="binding site" evidence="9">
    <location>
        <position position="127"/>
    </location>
    <ligand>
        <name>Zn(2+)</name>
        <dbReference type="ChEBI" id="CHEBI:29105"/>
    </ligand>
</feature>
<gene>
    <name evidence="13" type="ORF">SAMN05216270_10164</name>
</gene>
<keyword evidence="5 6" id="KW-0326">Glycosidase</keyword>
<organism evidence="13 14">
    <name type="scientific">Glycomyces harbinensis</name>
    <dbReference type="NCBI Taxonomy" id="58114"/>
    <lineage>
        <taxon>Bacteria</taxon>
        <taxon>Bacillati</taxon>
        <taxon>Actinomycetota</taxon>
        <taxon>Actinomycetes</taxon>
        <taxon>Glycomycetales</taxon>
        <taxon>Glycomycetaceae</taxon>
        <taxon>Glycomyces</taxon>
    </lineage>
</organism>
<dbReference type="GO" id="GO:0009341">
    <property type="term" value="C:beta-galactosidase complex"/>
    <property type="evidence" value="ECO:0007669"/>
    <property type="project" value="InterPro"/>
</dbReference>
<proteinExistence type="inferred from homology"/>
<evidence type="ECO:0000259" key="12">
    <source>
        <dbReference type="Pfam" id="PF08533"/>
    </source>
</evidence>
<keyword evidence="9" id="KW-0862">Zinc</keyword>
<feature type="binding site" evidence="9">
    <location>
        <position position="167"/>
    </location>
    <ligand>
        <name>Zn(2+)</name>
        <dbReference type="ChEBI" id="CHEBI:29105"/>
    </ligand>
</feature>
<evidence type="ECO:0000313" key="13">
    <source>
        <dbReference type="EMBL" id="SDC94911.1"/>
    </source>
</evidence>
<evidence type="ECO:0000313" key="14">
    <source>
        <dbReference type="Proteomes" id="UP000198949"/>
    </source>
</evidence>
<evidence type="ECO:0000259" key="10">
    <source>
        <dbReference type="Pfam" id="PF02449"/>
    </source>
</evidence>
<keyword evidence="9" id="KW-0479">Metal-binding</keyword>
<evidence type="ECO:0000256" key="8">
    <source>
        <dbReference type="PIRSR" id="PIRSR001084-2"/>
    </source>
</evidence>
<keyword evidence="14" id="KW-1185">Reference proteome</keyword>
<feature type="binding site" evidence="8">
    <location>
        <position position="328"/>
    </location>
    <ligand>
        <name>substrate</name>
    </ligand>
</feature>